<dbReference type="AlphaFoldDB" id="A0A1Y2CCZ2"/>
<dbReference type="Pfam" id="PF00027">
    <property type="entry name" value="cNMP_binding"/>
    <property type="match status" value="1"/>
</dbReference>
<reference evidence="4 5" key="1">
    <citation type="submission" date="2016-07" db="EMBL/GenBank/DDBJ databases">
        <title>Pervasive Adenine N6-methylation of Active Genes in Fungi.</title>
        <authorList>
            <consortium name="DOE Joint Genome Institute"/>
            <person name="Mondo S.J."/>
            <person name="Dannebaum R.O."/>
            <person name="Kuo R.C."/>
            <person name="Labutti K."/>
            <person name="Haridas S."/>
            <person name="Kuo A."/>
            <person name="Salamov A."/>
            <person name="Ahrendt S.R."/>
            <person name="Lipzen A."/>
            <person name="Sullivan W."/>
            <person name="Andreopoulos W.B."/>
            <person name="Clum A."/>
            <person name="Lindquist E."/>
            <person name="Daum C."/>
            <person name="Ramamoorthy G.K."/>
            <person name="Gryganskyi A."/>
            <person name="Culley D."/>
            <person name="Magnuson J.K."/>
            <person name="James T.Y."/>
            <person name="O'Malley M.A."/>
            <person name="Stajich J.E."/>
            <person name="Spatafora J.W."/>
            <person name="Visel A."/>
            <person name="Grigoriev I.V."/>
        </authorList>
    </citation>
    <scope>NUCLEOTIDE SEQUENCE [LARGE SCALE GENOMIC DNA]</scope>
    <source>
        <strain evidence="4 5">JEL800</strain>
    </source>
</reference>
<feature type="region of interest" description="Disordered" evidence="1">
    <location>
        <begin position="86"/>
        <end position="121"/>
    </location>
</feature>
<evidence type="ECO:0000256" key="1">
    <source>
        <dbReference type="SAM" id="MobiDB-lite"/>
    </source>
</evidence>
<keyword evidence="2" id="KW-0812">Transmembrane</keyword>
<keyword evidence="5" id="KW-1185">Reference proteome</keyword>
<keyword evidence="2" id="KW-0472">Membrane</keyword>
<dbReference type="GO" id="GO:0098855">
    <property type="term" value="C:HCN channel complex"/>
    <property type="evidence" value="ECO:0007669"/>
    <property type="project" value="TreeGrafter"/>
</dbReference>
<organism evidence="4 5">
    <name type="scientific">Rhizoclosmatium globosum</name>
    <dbReference type="NCBI Taxonomy" id="329046"/>
    <lineage>
        <taxon>Eukaryota</taxon>
        <taxon>Fungi</taxon>
        <taxon>Fungi incertae sedis</taxon>
        <taxon>Chytridiomycota</taxon>
        <taxon>Chytridiomycota incertae sedis</taxon>
        <taxon>Chytridiomycetes</taxon>
        <taxon>Chytridiales</taxon>
        <taxon>Chytriomycetaceae</taxon>
        <taxon>Rhizoclosmatium</taxon>
    </lineage>
</organism>
<accession>A0A1Y2CCZ2</accession>
<dbReference type="InterPro" id="IPR018488">
    <property type="entry name" value="cNMP-bd_CS"/>
</dbReference>
<evidence type="ECO:0000259" key="3">
    <source>
        <dbReference type="PROSITE" id="PS50042"/>
    </source>
</evidence>
<dbReference type="Gene3D" id="1.10.287.70">
    <property type="match status" value="1"/>
</dbReference>
<dbReference type="PROSITE" id="PS50042">
    <property type="entry name" value="CNMP_BINDING_3"/>
    <property type="match status" value="1"/>
</dbReference>
<dbReference type="PANTHER" id="PTHR45689:SF5">
    <property type="entry name" value="I[[H]] CHANNEL, ISOFORM E"/>
    <property type="match status" value="1"/>
</dbReference>
<dbReference type="Gene3D" id="1.10.287.630">
    <property type="entry name" value="Helix hairpin bin"/>
    <property type="match status" value="1"/>
</dbReference>
<dbReference type="OrthoDB" id="2021138at2759"/>
<dbReference type="GO" id="GO:0035725">
    <property type="term" value="P:sodium ion transmembrane transport"/>
    <property type="evidence" value="ECO:0007669"/>
    <property type="project" value="TreeGrafter"/>
</dbReference>
<feature type="transmembrane region" description="Helical" evidence="2">
    <location>
        <begin position="524"/>
        <end position="544"/>
    </location>
</feature>
<evidence type="ECO:0000313" key="5">
    <source>
        <dbReference type="Proteomes" id="UP000193642"/>
    </source>
</evidence>
<dbReference type="PROSITE" id="PS00889">
    <property type="entry name" value="CNMP_BINDING_2"/>
    <property type="match status" value="1"/>
</dbReference>
<keyword evidence="2" id="KW-1133">Transmembrane helix</keyword>
<gene>
    <name evidence="4" type="ORF">BCR33DRAFT_737783</name>
</gene>
<dbReference type="InterPro" id="IPR014710">
    <property type="entry name" value="RmlC-like_jellyroll"/>
</dbReference>
<dbReference type="SUPFAM" id="SSF81324">
    <property type="entry name" value="Voltage-gated potassium channels"/>
    <property type="match status" value="1"/>
</dbReference>
<dbReference type="GO" id="GO:0005249">
    <property type="term" value="F:voltage-gated potassium channel activity"/>
    <property type="evidence" value="ECO:0007669"/>
    <property type="project" value="TreeGrafter"/>
</dbReference>
<dbReference type="InterPro" id="IPR051413">
    <property type="entry name" value="K/Na_HCN_channel"/>
</dbReference>
<dbReference type="GO" id="GO:0003254">
    <property type="term" value="P:regulation of membrane depolarization"/>
    <property type="evidence" value="ECO:0007669"/>
    <property type="project" value="TreeGrafter"/>
</dbReference>
<dbReference type="PANTHER" id="PTHR45689">
    <property type="entry name" value="I[[H]] CHANNEL, ISOFORM E"/>
    <property type="match status" value="1"/>
</dbReference>
<feature type="transmembrane region" description="Helical" evidence="2">
    <location>
        <begin position="379"/>
        <end position="398"/>
    </location>
</feature>
<dbReference type="SUPFAM" id="SSF51206">
    <property type="entry name" value="cAMP-binding domain-like"/>
    <property type="match status" value="1"/>
</dbReference>
<dbReference type="Gene3D" id="2.60.120.10">
    <property type="entry name" value="Jelly Rolls"/>
    <property type="match status" value="1"/>
</dbReference>
<dbReference type="CDD" id="cd00038">
    <property type="entry name" value="CAP_ED"/>
    <property type="match status" value="1"/>
</dbReference>
<evidence type="ECO:0000313" key="4">
    <source>
        <dbReference type="EMBL" id="ORY44767.1"/>
    </source>
</evidence>
<dbReference type="InterPro" id="IPR000595">
    <property type="entry name" value="cNMP-bd_dom"/>
</dbReference>
<proteinExistence type="predicted"/>
<sequence>MSRYIQIPVTVHSEIINNIKTLRAEVWEKSEKLLDLLGTLERQHSSTSAPIKHFPSEDHLQQGIRWSGSDFLADIDANKSQIKTAFSKDRHKDAKKNRSNQNMNMASNAWGRRRPSNGDSEVDVQESDVAITESSTNSHFLAPIAHRNGTERSQQDLRLLPSILEQRSLSRREISDSNLRVEHIPVGLKSSMKGASIASSMNSNAHYGIHPLTTNDVDPIKHNSLRIAVSHSSSLDANTSESEEEQILTPFPASERKVSLQMAPPAIINLRRESIIHAKKNSTVRSIASAESVKVQMEPTLSRKVDTLGRRKTMKVPSILAKSHFNLVVNAQIFNWSLVAFLYPAFDGKGQWIQLSQFDKVDMSNVSFLVNGLHPRSFFNTYFDFTISLLYLVLLWYIPFHISYSQRFDLFKLNEILPTIFFIETCVNMCTPQPRISNPICNYREYEMMRPPMSSWVSKWLMYKSPFDVITLIPFEFVFGKPELLLINILRLTRLPIIISRCAVYRYWELKIDGMSGMSISQTIPIAIAMLFFLHFNACSMFYFGQSFNFLHWEVVWPEVVNASVYEFYSWTFFQAVGNMFPQSFAPQTATEQVSNITYTILAACLYAIFIGSVSAVAMSINPSGRLYVQKMEELKDYIKWKDLSQETESKLYSYYETKYRGKFFEEQTLLNELNESLRAEVSLHNSRDLILKVPFLKRQENDGRDEIYIGRIATKLRAQHYIAGDYITKQGESGFDMFFIVSGKVDVFVGSKKVVSLFDGAYIGEVALITKILRTATVQAAVPSVLYRLTYNDFHEILSEFPDVKEKIDRLAQERENVIKNTEHRRMSERQTEFKK</sequence>
<dbReference type="EMBL" id="MCGO01000021">
    <property type="protein sequence ID" value="ORY44767.1"/>
    <property type="molecule type" value="Genomic_DNA"/>
</dbReference>
<protein>
    <recommendedName>
        <fullName evidence="3">Cyclic nucleotide-binding domain-containing protein</fullName>
    </recommendedName>
</protein>
<dbReference type="Proteomes" id="UP000193642">
    <property type="component" value="Unassembled WGS sequence"/>
</dbReference>
<feature type="transmembrane region" description="Helical" evidence="2">
    <location>
        <begin position="597"/>
        <end position="621"/>
    </location>
</feature>
<evidence type="ECO:0000256" key="2">
    <source>
        <dbReference type="SAM" id="Phobius"/>
    </source>
</evidence>
<feature type="domain" description="Cyclic nucleotide-binding" evidence="3">
    <location>
        <begin position="712"/>
        <end position="816"/>
    </location>
</feature>
<dbReference type="InterPro" id="IPR018490">
    <property type="entry name" value="cNMP-bd_dom_sf"/>
</dbReference>
<name>A0A1Y2CCZ2_9FUNG</name>
<comment type="caution">
    <text evidence="4">The sequence shown here is derived from an EMBL/GenBank/DDBJ whole genome shotgun (WGS) entry which is preliminary data.</text>
</comment>
<dbReference type="SMART" id="SM00100">
    <property type="entry name" value="cNMP"/>
    <property type="match status" value="1"/>
</dbReference>